<dbReference type="Gene3D" id="1.10.287.690">
    <property type="entry name" value="Helix hairpin bin"/>
    <property type="match status" value="1"/>
</dbReference>
<evidence type="ECO:0000256" key="4">
    <source>
        <dbReference type="ARBA" id="ARBA00022813"/>
    </source>
</evidence>
<dbReference type="PROSITE" id="PS00116">
    <property type="entry name" value="DNA_POLYMERASE_B"/>
    <property type="match status" value="1"/>
</dbReference>
<dbReference type="PANTHER" id="PTHR10322">
    <property type="entry name" value="DNA POLYMERASE CATALYTIC SUBUNIT"/>
    <property type="match status" value="1"/>
</dbReference>
<dbReference type="InterPro" id="IPR023211">
    <property type="entry name" value="DNA_pol_palm_dom_sf"/>
</dbReference>
<keyword evidence="4" id="KW-0068">Autocatalytic cleavage</keyword>
<dbReference type="SUPFAM" id="SSF56672">
    <property type="entry name" value="DNA/RNA polymerases"/>
    <property type="match status" value="1"/>
</dbReference>
<keyword evidence="3 9" id="KW-0548">Nucleotidyltransferase</keyword>
<reference evidence="11" key="1">
    <citation type="journal article" date="2022" name="Nat. Microbiol.">
        <title>Unique mobile elements and scalable gene flow at the prokaryote-eukaryote boundary revealed by circularized Asgard archaea genomes.</title>
        <authorList>
            <person name="Wu F."/>
            <person name="Speth D.R."/>
            <person name="Philosof A."/>
            <person name="Cremiere A."/>
            <person name="Narayanan A."/>
            <person name="Barco R.A."/>
            <person name="Connon S.A."/>
            <person name="Amend J.P."/>
            <person name="Antoshechkin I.A."/>
            <person name="Orphan V.J."/>
        </authorList>
    </citation>
    <scope>NUCLEOTIDE SEQUENCE</scope>
    <source>
        <strain evidence="11">PR6</strain>
    </source>
</reference>
<dbReference type="GO" id="GO:0006261">
    <property type="term" value="P:DNA-templated DNA replication"/>
    <property type="evidence" value="ECO:0007669"/>
    <property type="project" value="TreeGrafter"/>
</dbReference>
<dbReference type="PRINTS" id="PR00106">
    <property type="entry name" value="DNAPOLB"/>
</dbReference>
<dbReference type="InterPro" id="IPR036397">
    <property type="entry name" value="RNaseH_sf"/>
</dbReference>
<dbReference type="InterPro" id="IPR036844">
    <property type="entry name" value="Hint_dom_sf"/>
</dbReference>
<dbReference type="InterPro" id="IPR006134">
    <property type="entry name" value="DNA-dir_DNA_pol_B_multi_dom"/>
</dbReference>
<gene>
    <name evidence="11" type="ORF">K9W46_08375</name>
</gene>
<evidence type="ECO:0000256" key="5">
    <source>
        <dbReference type="ARBA" id="ARBA00022932"/>
    </source>
</evidence>
<keyword evidence="7 9" id="KW-0238">DNA-binding</keyword>
<evidence type="ECO:0000259" key="10">
    <source>
        <dbReference type="SMART" id="SM00306"/>
    </source>
</evidence>
<comment type="catalytic activity">
    <reaction evidence="8 9">
        <text>DNA(n) + a 2'-deoxyribonucleoside 5'-triphosphate = DNA(n+1) + diphosphate</text>
        <dbReference type="Rhea" id="RHEA:22508"/>
        <dbReference type="Rhea" id="RHEA-COMP:17339"/>
        <dbReference type="Rhea" id="RHEA-COMP:17340"/>
        <dbReference type="ChEBI" id="CHEBI:33019"/>
        <dbReference type="ChEBI" id="CHEBI:61560"/>
        <dbReference type="ChEBI" id="CHEBI:173112"/>
        <dbReference type="EC" id="2.7.7.7"/>
    </reaction>
</comment>
<dbReference type="InterPro" id="IPR050240">
    <property type="entry name" value="DNA_pol_type-B"/>
</dbReference>
<dbReference type="GO" id="GO:0016539">
    <property type="term" value="P:intein-mediated protein splicing"/>
    <property type="evidence" value="ECO:0007669"/>
    <property type="project" value="InterPro"/>
</dbReference>
<dbReference type="InterPro" id="IPR030934">
    <property type="entry name" value="Intein_C"/>
</dbReference>
<keyword evidence="2 9" id="KW-0808">Transferase</keyword>
<dbReference type="Gene3D" id="3.30.342.10">
    <property type="entry name" value="DNA Polymerase, chain B, domain 1"/>
    <property type="match status" value="1"/>
</dbReference>
<sequence>MSRPNIEKNKVFSSLTKASEIKEVKVKESSSSDSDSNITFLDDNSNILVVHSDLPASYLISVNYDGEKEQAYMKFYNPEDGKVYRFYDKSGHKPYLLTTKTISEVESILQGNKEFVGCETIEKYNLLTDSSISLTKVYGTNPLAIGGKSNSFREFISPSYEANIRYHLNYIYDNLLVPGLLYEIKDGKIIQVEPEIDPSIKDEITKIFSSQPSEIHELVLSYFPTFFSPIPDIPRCSLDIEVQSDKGRIPDPKVANDKIISVGFADTSSDVSIFILNEEKTPIQKKDEKIKVIEFENEKELIEAVFKKINKYPIIITFNGDNFDLPYLNKRAKNLGINNIKNPIITTTSTQNDTYLEYGLHLDLYRFFRQASMRIYAFGAKYDRVTLDELGSTLLGKHKVEHEKDIWDLSLEELIEYNAQDAVITLELTTFSQNQVMELIFMLSRMTKMPIDDFIRSSVSIWIQNWFYYEHRKRNYLIPLPEDILRAKGEVSTEAIIKGKKYQGAIVIQPKAGVWWDVYVLDYASLYPSIIKTRNLSYETIRCNHKECKENNKIPETNHWVCTKKVGIMSMLIGFIRDIRVYWFKKKAKDQTVDKALRVLSNVMQSSLKVLINACLPYDSEVIVRNKKTKLVTKLSIGKLADSWQDFQILSISREKDDTFGSPIFVDIEGYWEKPPSDLIKITLEDGRTIRLTANHKIPVLLSNFQVGEKYAGELKIDDEVFVVQNIPLTENPPKTLFIPDLVSDQELYIGLSRDNYEKYFKQSNQVVKKASINVDNECFTYNETLKMYKAKWNELTESERDTIRKELSEELKVTIGVDENIWYNAKISIDDDFIRLIAWVIAVGSVKKSFTFISQLQEKSSENWERVNKILSRLNLNYTVSEKGFVINSKVWSRILEQLCGNYINIRRIPLQLLDKHRAKIFIDEYFRNDEGCIDSNKIRCTTVNKQFATDLVMIANATGKNVNIYRDERIENDKIIETTYHIVELPCEPYKNKKQGLSYNGTTPTKIKHISASSNEPVYDIQTSNGWFVSDTGIVVHNSYGVLGSDNFALYCPPVAESTTALAREAISKTKEHCEKDLGIPVLYGDTDSIFVYQPKQSDIEELKQWSLENFQIELGIDYVFRYCCLSDRKKNYFGITTKGTPIVKGLMGKKKNTPNLIKRAFDRVLKILSDVKSPAELETAKEKIISIVQRTMRRLDERTFKLEDLAISVTLSKRLKDYESWTQPLQAAIQLLIKNPNSDIAVGSTITFVKTKPFKIKVPPGLLNDKISLSDECSVKPIELATKSDVDVKKMKELVQSTFGQLLDTLGISWKEVEGIKSLDTFFS</sequence>
<dbReference type="GO" id="GO:0003677">
    <property type="term" value="F:DNA binding"/>
    <property type="evidence" value="ECO:0007669"/>
    <property type="project" value="UniProtKB-KW"/>
</dbReference>
<dbReference type="Gene3D" id="3.10.28.10">
    <property type="entry name" value="Homing endonucleases"/>
    <property type="match status" value="1"/>
</dbReference>
<dbReference type="GO" id="GO:0000166">
    <property type="term" value="F:nucleotide binding"/>
    <property type="evidence" value="ECO:0007669"/>
    <property type="project" value="InterPro"/>
</dbReference>
<evidence type="ECO:0000256" key="1">
    <source>
        <dbReference type="ARBA" id="ARBA00005755"/>
    </source>
</evidence>
<organism evidence="11">
    <name type="scientific">Candidatus Heimdallarchaeum endolithica</name>
    <dbReference type="NCBI Taxonomy" id="2876572"/>
    <lineage>
        <taxon>Archaea</taxon>
        <taxon>Promethearchaeati</taxon>
        <taxon>Candidatus Heimdallarchaeota</taxon>
        <taxon>Candidatus Heimdallarchaeia (ex Rinke et al. 2021) (nom. nud.)</taxon>
        <taxon>Candidatus Heimdallarchaeales</taxon>
        <taxon>Candidatus Heimdallarchaeaceae</taxon>
        <taxon>Candidatus Heimdallarchaeum</taxon>
    </lineage>
</organism>
<dbReference type="SUPFAM" id="SSF51294">
    <property type="entry name" value="Hedgehog/intein (Hint) domain"/>
    <property type="match status" value="1"/>
</dbReference>
<evidence type="ECO:0000256" key="9">
    <source>
        <dbReference type="RuleBase" id="RU000442"/>
    </source>
</evidence>
<dbReference type="InterPro" id="IPR027434">
    <property type="entry name" value="Homing_endonucl"/>
</dbReference>
<dbReference type="PROSITE" id="PS50817">
    <property type="entry name" value="INTEIN_N_TER"/>
    <property type="match status" value="1"/>
</dbReference>
<dbReference type="EC" id="2.7.7.7" evidence="9"/>
<comment type="similarity">
    <text evidence="1 9">Belongs to the DNA polymerase type-B family.</text>
</comment>
<dbReference type="InterPro" id="IPR012337">
    <property type="entry name" value="RNaseH-like_sf"/>
</dbReference>
<name>A0A9Y1BNT4_9ARCH</name>
<dbReference type="Proteomes" id="UP001200513">
    <property type="component" value="Chromosome"/>
</dbReference>
<dbReference type="Gene3D" id="2.170.16.10">
    <property type="entry name" value="Hedgehog/Intein (Hint) domain"/>
    <property type="match status" value="1"/>
</dbReference>
<dbReference type="PANTHER" id="PTHR10322:SF20">
    <property type="entry name" value="DNA POLYMERASE 1"/>
    <property type="match status" value="1"/>
</dbReference>
<dbReference type="InterPro" id="IPR006133">
    <property type="entry name" value="DNA-dir_DNA_pol_B_exonuc"/>
</dbReference>
<dbReference type="Pfam" id="PF03104">
    <property type="entry name" value="DNA_pol_B_exo1"/>
    <property type="match status" value="1"/>
</dbReference>
<keyword evidence="6" id="KW-0651">Protein splicing</keyword>
<accession>A0A9Y1BNT4</accession>
<keyword evidence="9" id="KW-0235">DNA replication</keyword>
<dbReference type="Gene3D" id="3.90.1600.10">
    <property type="entry name" value="Palm domain of DNA polymerase"/>
    <property type="match status" value="2"/>
</dbReference>
<dbReference type="Pfam" id="PF00136">
    <property type="entry name" value="DNA_pol_B"/>
    <property type="match status" value="2"/>
</dbReference>
<evidence type="ECO:0000256" key="7">
    <source>
        <dbReference type="ARBA" id="ARBA00023125"/>
    </source>
</evidence>
<evidence type="ECO:0000256" key="3">
    <source>
        <dbReference type="ARBA" id="ARBA00022695"/>
    </source>
</evidence>
<dbReference type="PROSITE" id="PS50818">
    <property type="entry name" value="INTEIN_C_TER"/>
    <property type="match status" value="1"/>
</dbReference>
<dbReference type="InterPro" id="IPR006172">
    <property type="entry name" value="DNA-dir_DNA_pol_B"/>
</dbReference>
<dbReference type="GO" id="GO:0003887">
    <property type="term" value="F:DNA-directed DNA polymerase activity"/>
    <property type="evidence" value="ECO:0007669"/>
    <property type="project" value="UniProtKB-KW"/>
</dbReference>
<keyword evidence="5 9" id="KW-0239">DNA-directed DNA polymerase</keyword>
<evidence type="ECO:0000313" key="11">
    <source>
        <dbReference type="EMBL" id="UJG42414.1"/>
    </source>
</evidence>
<dbReference type="CDD" id="cd00081">
    <property type="entry name" value="Hint"/>
    <property type="match status" value="1"/>
</dbReference>
<dbReference type="SMART" id="SM00306">
    <property type="entry name" value="HintN"/>
    <property type="match status" value="1"/>
</dbReference>
<evidence type="ECO:0000256" key="8">
    <source>
        <dbReference type="ARBA" id="ARBA00049244"/>
    </source>
</evidence>
<dbReference type="EMBL" id="CP084167">
    <property type="protein sequence ID" value="UJG42414.1"/>
    <property type="molecule type" value="Genomic_DNA"/>
</dbReference>
<dbReference type="Gene3D" id="3.30.420.10">
    <property type="entry name" value="Ribonuclease H-like superfamily/Ribonuclease H"/>
    <property type="match status" value="1"/>
</dbReference>
<dbReference type="Gene3D" id="1.10.132.60">
    <property type="entry name" value="DNA polymerase family B, C-terminal domain"/>
    <property type="match status" value="1"/>
</dbReference>
<protein>
    <recommendedName>
        <fullName evidence="9">DNA polymerase</fullName>
        <ecNumber evidence="9">2.7.7.7</ecNumber>
    </recommendedName>
</protein>
<dbReference type="InterPro" id="IPR043502">
    <property type="entry name" value="DNA/RNA_pol_sf"/>
</dbReference>
<feature type="domain" description="Hint" evidence="10">
    <location>
        <begin position="613"/>
        <end position="725"/>
    </location>
</feature>
<evidence type="ECO:0000256" key="2">
    <source>
        <dbReference type="ARBA" id="ARBA00022679"/>
    </source>
</evidence>
<dbReference type="SUPFAM" id="SSF53098">
    <property type="entry name" value="Ribonuclease H-like"/>
    <property type="match status" value="1"/>
</dbReference>
<dbReference type="InterPro" id="IPR042087">
    <property type="entry name" value="DNA_pol_B_thumb"/>
</dbReference>
<dbReference type="InterPro" id="IPR017964">
    <property type="entry name" value="DNA-dir_DNA_pol_B_CS"/>
</dbReference>
<dbReference type="NCBIfam" id="TIGR01445">
    <property type="entry name" value="intein_Nterm"/>
    <property type="match status" value="1"/>
</dbReference>
<dbReference type="InterPro" id="IPR006141">
    <property type="entry name" value="Intein_N"/>
</dbReference>
<proteinExistence type="inferred from homology"/>
<evidence type="ECO:0000256" key="6">
    <source>
        <dbReference type="ARBA" id="ARBA00023000"/>
    </source>
</evidence>
<dbReference type="InterPro" id="IPR003587">
    <property type="entry name" value="Hint_dom_N"/>
</dbReference>
<dbReference type="SMART" id="SM00486">
    <property type="entry name" value="POLBc"/>
    <property type="match status" value="1"/>
</dbReference>